<keyword evidence="2" id="KW-0378">Hydrolase</keyword>
<proteinExistence type="predicted"/>
<gene>
    <name evidence="5" type="ORF">SAMN05421687_104129</name>
</gene>
<keyword evidence="3" id="KW-0812">Transmembrane</keyword>
<evidence type="ECO:0000256" key="2">
    <source>
        <dbReference type="ARBA" id="ARBA00022801"/>
    </source>
</evidence>
<feature type="transmembrane region" description="Helical" evidence="3">
    <location>
        <begin position="7"/>
        <end position="24"/>
    </location>
</feature>
<keyword evidence="3" id="KW-0472">Membrane</keyword>
<evidence type="ECO:0000256" key="3">
    <source>
        <dbReference type="SAM" id="Phobius"/>
    </source>
</evidence>
<dbReference type="GO" id="GO:0016020">
    <property type="term" value="C:membrane"/>
    <property type="evidence" value="ECO:0007669"/>
    <property type="project" value="GOC"/>
</dbReference>
<dbReference type="InterPro" id="IPR029052">
    <property type="entry name" value="Metallo-depent_PP-like"/>
</dbReference>
<organism evidence="5 6">
    <name type="scientific">Salimicrobium flavidum</name>
    <dbReference type="NCBI Taxonomy" id="570947"/>
    <lineage>
        <taxon>Bacteria</taxon>
        <taxon>Bacillati</taxon>
        <taxon>Bacillota</taxon>
        <taxon>Bacilli</taxon>
        <taxon>Bacillales</taxon>
        <taxon>Bacillaceae</taxon>
        <taxon>Salimicrobium</taxon>
    </lineage>
</organism>
<reference evidence="6" key="1">
    <citation type="submission" date="2017-01" db="EMBL/GenBank/DDBJ databases">
        <authorList>
            <person name="Varghese N."/>
            <person name="Submissions S."/>
        </authorList>
    </citation>
    <scope>NUCLEOTIDE SEQUENCE [LARGE SCALE GENOMIC DNA]</scope>
    <source>
        <strain evidence="6">DSM 23127</strain>
    </source>
</reference>
<dbReference type="Gene3D" id="3.60.21.10">
    <property type="match status" value="1"/>
</dbReference>
<name>A0A1N7J8E1_9BACI</name>
<keyword evidence="1" id="KW-0479">Metal-binding</keyword>
<dbReference type="GO" id="GO:0009245">
    <property type="term" value="P:lipid A biosynthetic process"/>
    <property type="evidence" value="ECO:0007669"/>
    <property type="project" value="TreeGrafter"/>
</dbReference>
<dbReference type="EMBL" id="FTOC01000004">
    <property type="protein sequence ID" value="SIS45564.1"/>
    <property type="molecule type" value="Genomic_DNA"/>
</dbReference>
<sequence length="283" mass="32096">MKIHKNKWLYVLLSLPFLLYFFYFQNNSLVVSDYTVSSDDLPQAFDGYRIVQLSDLHNKSFGKNQRDLVQKVESSAPDSIVFTGDLIDSTKYKEPPSLILMEELVQIAPVYYVTGNHEWESGRFNTFEEKLTDIGVQVMRNKTERIARDGEEILMTGIDDPANAEESISKNARTKKNITDAMGEMNEDDFQILLAHRPEMISLYAEYGFDVVFSGHAHGGQFRLPYTGGLFAPGQGFFPEYTSGKHMLDGTAMIVNRGLGNSIIPVRIFNRPEIVTVTLKSER</sequence>
<dbReference type="GO" id="GO:0046872">
    <property type="term" value="F:metal ion binding"/>
    <property type="evidence" value="ECO:0007669"/>
    <property type="project" value="UniProtKB-KW"/>
</dbReference>
<dbReference type="Proteomes" id="UP000187608">
    <property type="component" value="Unassembled WGS sequence"/>
</dbReference>
<dbReference type="RefSeq" id="WP_076558308.1">
    <property type="nucleotide sequence ID" value="NZ_FTOC01000004.1"/>
</dbReference>
<evidence type="ECO:0000256" key="1">
    <source>
        <dbReference type="ARBA" id="ARBA00022723"/>
    </source>
</evidence>
<dbReference type="GO" id="GO:0008758">
    <property type="term" value="F:UDP-2,3-diacylglucosamine hydrolase activity"/>
    <property type="evidence" value="ECO:0007669"/>
    <property type="project" value="TreeGrafter"/>
</dbReference>
<dbReference type="SUPFAM" id="SSF56300">
    <property type="entry name" value="Metallo-dependent phosphatases"/>
    <property type="match status" value="1"/>
</dbReference>
<dbReference type="AlphaFoldDB" id="A0A1N7J8E1"/>
<dbReference type="InterPro" id="IPR051158">
    <property type="entry name" value="Metallophosphoesterase_sf"/>
</dbReference>
<accession>A0A1N7J8E1</accession>
<keyword evidence="6" id="KW-1185">Reference proteome</keyword>
<keyword evidence="3" id="KW-1133">Transmembrane helix</keyword>
<evidence type="ECO:0000313" key="5">
    <source>
        <dbReference type="EMBL" id="SIS45564.1"/>
    </source>
</evidence>
<dbReference type="STRING" id="570947.SAMN05421687_104129"/>
<dbReference type="Pfam" id="PF00149">
    <property type="entry name" value="Metallophos"/>
    <property type="match status" value="1"/>
</dbReference>
<dbReference type="CDD" id="cd07385">
    <property type="entry name" value="MPP_YkuE_C"/>
    <property type="match status" value="1"/>
</dbReference>
<dbReference type="PANTHER" id="PTHR31302">
    <property type="entry name" value="TRANSMEMBRANE PROTEIN WITH METALLOPHOSPHOESTERASE DOMAIN-RELATED"/>
    <property type="match status" value="1"/>
</dbReference>
<evidence type="ECO:0000313" key="6">
    <source>
        <dbReference type="Proteomes" id="UP000187608"/>
    </source>
</evidence>
<protein>
    <recommendedName>
        <fullName evidence="4">Calcineurin-like phosphoesterase domain-containing protein</fullName>
    </recommendedName>
</protein>
<dbReference type="InterPro" id="IPR004843">
    <property type="entry name" value="Calcineurin-like_PHP"/>
</dbReference>
<feature type="domain" description="Calcineurin-like phosphoesterase" evidence="4">
    <location>
        <begin position="49"/>
        <end position="219"/>
    </location>
</feature>
<dbReference type="PANTHER" id="PTHR31302:SF31">
    <property type="entry name" value="PHOSPHODIESTERASE YAEI"/>
    <property type="match status" value="1"/>
</dbReference>
<evidence type="ECO:0000259" key="4">
    <source>
        <dbReference type="Pfam" id="PF00149"/>
    </source>
</evidence>